<feature type="region of interest" description="Disordered" evidence="1">
    <location>
        <begin position="244"/>
        <end position="272"/>
    </location>
</feature>
<reference evidence="3 4" key="2">
    <citation type="submission" date="2018-11" db="EMBL/GenBank/DDBJ databases">
        <authorList>
            <consortium name="Pathogen Informatics"/>
        </authorList>
    </citation>
    <scope>NUCLEOTIDE SEQUENCE [LARGE SCALE GENOMIC DNA]</scope>
    <source>
        <strain evidence="3 4">NST_G2</strain>
    </source>
</reference>
<feature type="compositionally biased region" description="Low complexity" evidence="1">
    <location>
        <begin position="386"/>
        <end position="397"/>
    </location>
</feature>
<evidence type="ECO:0000259" key="2">
    <source>
        <dbReference type="PROSITE" id="PS00028"/>
    </source>
</evidence>
<feature type="compositionally biased region" description="Basic and acidic residues" evidence="1">
    <location>
        <begin position="858"/>
        <end position="867"/>
    </location>
</feature>
<dbReference type="STRING" id="70667.A0A183SIJ5"/>
<feature type="region of interest" description="Disordered" evidence="1">
    <location>
        <begin position="102"/>
        <end position="198"/>
    </location>
</feature>
<feature type="region of interest" description="Disordered" evidence="1">
    <location>
        <begin position="311"/>
        <end position="341"/>
    </location>
</feature>
<proteinExistence type="predicted"/>
<dbReference type="OrthoDB" id="161570at2759"/>
<dbReference type="AlphaFoldDB" id="A0A183SIJ5"/>
<keyword evidence="4" id="KW-1185">Reference proteome</keyword>
<sequence length="983" mass="106209">MPSPNKNKRTAPASTPSCPEKSPCISKADFGIGSYVMALWRNQFEYLAEVLAFRNRSRDHPEYRLKFVWDRVVEWTPASRVRKATQAEISYVLKFVRRYGDGHSSHRSQAPLPGTNKVTKHNCKGPVQEEEAPDARPNRSKNCPDAMSPTTKTPPKTSTTQSFGAKQAIKSDTKRKSALPATHHLDSKVPTLPGGGGGSGVVTKPIAARDGISIEGTVAHGDMLYDKSIAQFHEACRKRRELKRQAIDSDESPTAQQERKISSAIDVKPPPAKKSNVLTQDIKLEGFWGRAGGRCFRAGPLAVVTAAPPVKSTPTADIASKDVKRPSISRKIPPSPILPPPTTGIKEGVDEASPVAFQCPHCPRKLRRYSLLTAHICNYHRDDLTSSSSASVGDSNSLVHQSPKSPLSTEAAVLTDAWRHLPAQQSSPPRSCAKREAARSSQTQSRLPTGVASVSATGPSKERQENLVRCLICRVWCHRRCLISGQRQQLDGSRNPEFENWICESCATVPPHMPSSYRLHKLSRGWGSRCLTRDGSAVEASTTQRTHRRNLFSEALSLVNWLHQLQPMLVRGRQAVRRLRSSVATSAVRATAADRRATEPRLDRGVAPDNNHNDSRARSHLEQRFNGSNRYEDPSAEAGLTFAVGMDLSETDLPFIGGAASDDGISALLMNLPDMNLDALVQDDGETDAVLLGKKSLDLCEEEQPSSASASAYLTQPRRSSVEDPLALSVSSDISRLIDNLGPDYLLGGLPYPADLVDGGGQGEEVDDLWKRSLPSSFLCSTSSAGTSAAGTPADTPALLAGTASGNCLSPFDTPTKAIYSADGTPISASVVATVGQEAGTMDGGAEKTQVGSSSTDNKPRDDAPHIRDDIDAPLDFLSVMSAPRPTARGDDPGDQALPVDMSVSTDPSWLEVQTQFAVPRLVIFCSKYFERNIEDSRATSPGYGPIRSDTVATASVGCCRVHVHGMQRGSRAHVFFREADSS</sequence>
<evidence type="ECO:0000313" key="5">
    <source>
        <dbReference type="WBParaSite" id="SSLN_0000418701-mRNA-1"/>
    </source>
</evidence>
<evidence type="ECO:0000313" key="3">
    <source>
        <dbReference type="EMBL" id="VDL90428.1"/>
    </source>
</evidence>
<dbReference type="PROSITE" id="PS00028">
    <property type="entry name" value="ZINC_FINGER_C2H2_1"/>
    <property type="match status" value="1"/>
</dbReference>
<dbReference type="WBParaSite" id="SSLN_0000418701-mRNA-1">
    <property type="protein sequence ID" value="SSLN_0000418701-mRNA-1"/>
    <property type="gene ID" value="SSLN_0000418701"/>
</dbReference>
<protein>
    <submittedName>
        <fullName evidence="5">C2H2-type domain-containing protein</fullName>
    </submittedName>
</protein>
<feature type="compositionally biased region" description="Basic and acidic residues" evidence="1">
    <location>
        <begin position="592"/>
        <end position="623"/>
    </location>
</feature>
<reference evidence="5" key="1">
    <citation type="submission" date="2016-06" db="UniProtKB">
        <authorList>
            <consortium name="WormBaseParasite"/>
        </authorList>
    </citation>
    <scope>IDENTIFICATION</scope>
</reference>
<dbReference type="EMBL" id="UYSU01032727">
    <property type="protein sequence ID" value="VDL90428.1"/>
    <property type="molecule type" value="Genomic_DNA"/>
</dbReference>
<feature type="region of interest" description="Disordered" evidence="1">
    <location>
        <begin position="588"/>
        <end position="633"/>
    </location>
</feature>
<feature type="compositionally biased region" description="Low complexity" evidence="1">
    <location>
        <begin position="148"/>
        <end position="160"/>
    </location>
</feature>
<feature type="region of interest" description="Disordered" evidence="1">
    <location>
        <begin position="841"/>
        <end position="867"/>
    </location>
</feature>
<dbReference type="CDD" id="cd15489">
    <property type="entry name" value="PHD_SF"/>
    <property type="match status" value="1"/>
</dbReference>
<feature type="compositionally biased region" description="Polar residues" evidence="1">
    <location>
        <begin position="439"/>
        <end position="458"/>
    </location>
</feature>
<evidence type="ECO:0000256" key="1">
    <source>
        <dbReference type="SAM" id="MobiDB-lite"/>
    </source>
</evidence>
<dbReference type="SUPFAM" id="SSF57903">
    <property type="entry name" value="FYVE/PHD zinc finger"/>
    <property type="match status" value="1"/>
</dbReference>
<feature type="region of interest" description="Disordered" evidence="1">
    <location>
        <begin position="385"/>
        <end position="406"/>
    </location>
</feature>
<accession>A0A183SIJ5</accession>
<dbReference type="InterPro" id="IPR011011">
    <property type="entry name" value="Znf_FYVE_PHD"/>
</dbReference>
<name>A0A183SIJ5_SCHSO</name>
<feature type="region of interest" description="Disordered" evidence="1">
    <location>
        <begin position="1"/>
        <end position="21"/>
    </location>
</feature>
<evidence type="ECO:0000313" key="4">
    <source>
        <dbReference type="Proteomes" id="UP000275846"/>
    </source>
</evidence>
<gene>
    <name evidence="3" type="ORF">SSLN_LOCUS4043</name>
</gene>
<feature type="domain" description="C2H2-type" evidence="2">
    <location>
        <begin position="359"/>
        <end position="380"/>
    </location>
</feature>
<organism evidence="5">
    <name type="scientific">Schistocephalus solidus</name>
    <name type="common">Tapeworm</name>
    <dbReference type="NCBI Taxonomy" id="70667"/>
    <lineage>
        <taxon>Eukaryota</taxon>
        <taxon>Metazoa</taxon>
        <taxon>Spiralia</taxon>
        <taxon>Lophotrochozoa</taxon>
        <taxon>Platyhelminthes</taxon>
        <taxon>Cestoda</taxon>
        <taxon>Eucestoda</taxon>
        <taxon>Diphyllobothriidea</taxon>
        <taxon>Diphyllobothriidae</taxon>
        <taxon>Schistocephalus</taxon>
    </lineage>
</organism>
<dbReference type="Proteomes" id="UP000275846">
    <property type="component" value="Unassembled WGS sequence"/>
</dbReference>
<dbReference type="InterPro" id="IPR013087">
    <property type="entry name" value="Znf_C2H2_type"/>
</dbReference>
<feature type="region of interest" description="Disordered" evidence="1">
    <location>
        <begin position="422"/>
        <end position="458"/>
    </location>
</feature>